<organism evidence="1 2">
    <name type="scientific">Pontixanthobacter aestiaquae</name>
    <dbReference type="NCBI Taxonomy" id="1509367"/>
    <lineage>
        <taxon>Bacteria</taxon>
        <taxon>Pseudomonadati</taxon>
        <taxon>Pseudomonadota</taxon>
        <taxon>Alphaproteobacteria</taxon>
        <taxon>Sphingomonadales</taxon>
        <taxon>Erythrobacteraceae</taxon>
        <taxon>Pontixanthobacter</taxon>
    </lineage>
</organism>
<dbReference type="Pfam" id="PF09912">
    <property type="entry name" value="DUF2141"/>
    <property type="match status" value="1"/>
</dbReference>
<sequence length="182" mass="19988">MQLRTIFPVLGQTLRHRRWNFRRAGALRGTVGRVCAVALLPASTLLLSGNTLAQDGAKTSTVKVTVTNLRNTKGVVRACMTTNPKLFPKCRGEANAYSVTVPAAKTVALRFKDVKPGRYAIALLHDENNNGKADRALMMMPKEGFGFSRDAKVRMGPPKFKSAAFDVTAEDQSQSITMRYML</sequence>
<gene>
    <name evidence="1" type="ORF">GRI35_02270</name>
</gene>
<dbReference type="Proteomes" id="UP000460290">
    <property type="component" value="Unassembled WGS sequence"/>
</dbReference>
<comment type="caution">
    <text evidence="1">The sequence shown here is derived from an EMBL/GenBank/DDBJ whole genome shotgun (WGS) entry which is preliminary data.</text>
</comment>
<proteinExistence type="predicted"/>
<accession>A0A844Z5V8</accession>
<evidence type="ECO:0000313" key="2">
    <source>
        <dbReference type="Proteomes" id="UP000460290"/>
    </source>
</evidence>
<dbReference type="InterPro" id="IPR018673">
    <property type="entry name" value="DUF2141"/>
</dbReference>
<evidence type="ECO:0000313" key="1">
    <source>
        <dbReference type="EMBL" id="MXO82200.1"/>
    </source>
</evidence>
<dbReference type="AlphaFoldDB" id="A0A844Z5V8"/>
<dbReference type="OrthoDB" id="9788332at2"/>
<protein>
    <submittedName>
        <fullName evidence="1">DUF2141 domain-containing protein</fullName>
    </submittedName>
</protein>
<name>A0A844Z5V8_9SPHN</name>
<dbReference type="EMBL" id="WTYZ01000001">
    <property type="protein sequence ID" value="MXO82200.1"/>
    <property type="molecule type" value="Genomic_DNA"/>
</dbReference>
<reference evidence="1 2" key="1">
    <citation type="submission" date="2019-12" db="EMBL/GenBank/DDBJ databases">
        <title>Genomic-based taxomic classification of the family Erythrobacteraceae.</title>
        <authorList>
            <person name="Xu L."/>
        </authorList>
    </citation>
    <scope>NUCLEOTIDE SEQUENCE [LARGE SCALE GENOMIC DNA]</scope>
    <source>
        <strain evidence="1 2">KCTC 42006</strain>
    </source>
</reference>
<keyword evidence="2" id="KW-1185">Reference proteome</keyword>